<dbReference type="Proteomes" id="UP001237642">
    <property type="component" value="Unassembled WGS sequence"/>
</dbReference>
<protein>
    <recommendedName>
        <fullName evidence="3">Nuclear pore complex protein GP210 C-terminal Ig-like domain-containing protein</fullName>
    </recommendedName>
</protein>
<dbReference type="PANTHER" id="PTHR23019:SF0">
    <property type="entry name" value="NUCLEAR PORE MEMBRANE GLYCOPROTEIN 210"/>
    <property type="match status" value="1"/>
</dbReference>
<comment type="caution">
    <text evidence="4">The sequence shown here is derived from an EMBL/GenBank/DDBJ whole genome shotgun (WGS) entry which is preliminary data.</text>
</comment>
<proteinExistence type="predicted"/>
<keyword evidence="1" id="KW-1133">Transmembrane helix</keyword>
<dbReference type="InterPro" id="IPR045197">
    <property type="entry name" value="NUP210-like"/>
</dbReference>
<keyword evidence="1" id="KW-0472">Membrane</keyword>
<dbReference type="Pfam" id="PF24427">
    <property type="entry name" value="Ig_GP210_16th"/>
    <property type="match status" value="1"/>
</dbReference>
<evidence type="ECO:0000256" key="2">
    <source>
        <dbReference type="SAM" id="SignalP"/>
    </source>
</evidence>
<feature type="domain" description="Nuclear pore complex protein GP210 C-terminal Ig-like" evidence="3">
    <location>
        <begin position="103"/>
        <end position="172"/>
    </location>
</feature>
<keyword evidence="5" id="KW-1185">Reference proteome</keyword>
<feature type="transmembrane region" description="Helical" evidence="1">
    <location>
        <begin position="182"/>
        <end position="201"/>
    </location>
</feature>
<evidence type="ECO:0000256" key="1">
    <source>
        <dbReference type="SAM" id="Phobius"/>
    </source>
</evidence>
<keyword evidence="1" id="KW-0812">Transmembrane</keyword>
<reference evidence="4" key="2">
    <citation type="submission" date="2023-05" db="EMBL/GenBank/DDBJ databases">
        <authorList>
            <person name="Schelkunov M.I."/>
        </authorList>
    </citation>
    <scope>NUCLEOTIDE SEQUENCE</scope>
    <source>
        <strain evidence="4">Hsosn_3</strain>
        <tissue evidence="4">Leaf</tissue>
    </source>
</reference>
<feature type="chain" id="PRO_5042170956" description="Nuclear pore complex protein GP210 C-terminal Ig-like domain-containing protein" evidence="2">
    <location>
        <begin position="19"/>
        <end position="220"/>
    </location>
</feature>
<keyword evidence="2" id="KW-0732">Signal</keyword>
<sequence length="220" mass="24165">MFPIICYLILLLVNNAESRSAPGTDIDTDMLIRCKVLYVDNFARIRTLHSSVKGDSIKESISTRKDASVSVKAFLQGTNNTSSGSGPALFIGGFGILVIDHNSLQLNLTPNSNKSVMTIFGNTDIEVQVQGQDRLLITPISGNNSVLAGRAEYEIRVLSYEGFKDEVIISLNYETSTSVRSYYPLHILAAFVFTIEAAVFIRYRKRICNGNQDLVASTTA</sequence>
<dbReference type="AlphaFoldDB" id="A0AAD8I3B5"/>
<evidence type="ECO:0000313" key="4">
    <source>
        <dbReference type="EMBL" id="KAK1377699.1"/>
    </source>
</evidence>
<gene>
    <name evidence="4" type="ORF">POM88_024443</name>
</gene>
<feature type="signal peptide" evidence="2">
    <location>
        <begin position="1"/>
        <end position="18"/>
    </location>
</feature>
<dbReference type="InterPro" id="IPR056233">
    <property type="entry name" value="Ig_GP210_16th"/>
</dbReference>
<organism evidence="4 5">
    <name type="scientific">Heracleum sosnowskyi</name>
    <dbReference type="NCBI Taxonomy" id="360622"/>
    <lineage>
        <taxon>Eukaryota</taxon>
        <taxon>Viridiplantae</taxon>
        <taxon>Streptophyta</taxon>
        <taxon>Embryophyta</taxon>
        <taxon>Tracheophyta</taxon>
        <taxon>Spermatophyta</taxon>
        <taxon>Magnoliopsida</taxon>
        <taxon>eudicotyledons</taxon>
        <taxon>Gunneridae</taxon>
        <taxon>Pentapetalae</taxon>
        <taxon>asterids</taxon>
        <taxon>campanulids</taxon>
        <taxon>Apiales</taxon>
        <taxon>Apiaceae</taxon>
        <taxon>Apioideae</taxon>
        <taxon>apioid superclade</taxon>
        <taxon>Tordylieae</taxon>
        <taxon>Tordyliinae</taxon>
        <taxon>Heracleum</taxon>
    </lineage>
</organism>
<name>A0AAD8I3B5_9APIA</name>
<accession>A0AAD8I3B5</accession>
<reference evidence="4" key="1">
    <citation type="submission" date="2023-02" db="EMBL/GenBank/DDBJ databases">
        <title>Genome of toxic invasive species Heracleum sosnowskyi carries increased number of genes despite the absence of recent whole-genome duplications.</title>
        <authorList>
            <person name="Schelkunov M."/>
            <person name="Shtratnikova V."/>
            <person name="Makarenko M."/>
            <person name="Klepikova A."/>
            <person name="Omelchenko D."/>
            <person name="Novikova G."/>
            <person name="Obukhova E."/>
            <person name="Bogdanov V."/>
            <person name="Penin A."/>
            <person name="Logacheva M."/>
        </authorList>
    </citation>
    <scope>NUCLEOTIDE SEQUENCE</scope>
    <source>
        <strain evidence="4">Hsosn_3</strain>
        <tissue evidence="4">Leaf</tissue>
    </source>
</reference>
<evidence type="ECO:0000313" key="5">
    <source>
        <dbReference type="Proteomes" id="UP001237642"/>
    </source>
</evidence>
<evidence type="ECO:0000259" key="3">
    <source>
        <dbReference type="Pfam" id="PF24427"/>
    </source>
</evidence>
<dbReference type="EMBL" id="JAUIZM010000006">
    <property type="protein sequence ID" value="KAK1377699.1"/>
    <property type="molecule type" value="Genomic_DNA"/>
</dbReference>
<dbReference type="PANTHER" id="PTHR23019">
    <property type="entry name" value="NUCLEAR PORE MEMBRANE GLYCOPROTEIN GP210-RELATED"/>
    <property type="match status" value="1"/>
</dbReference>